<feature type="compositionally biased region" description="Basic residues" evidence="1">
    <location>
        <begin position="1406"/>
        <end position="1416"/>
    </location>
</feature>
<feature type="compositionally biased region" description="Low complexity" evidence="1">
    <location>
        <begin position="1348"/>
        <end position="1357"/>
    </location>
</feature>
<evidence type="ECO:0000313" key="4">
    <source>
        <dbReference type="EMBL" id="KAA6401995.1"/>
    </source>
</evidence>
<name>A0A5J4X5T8_9EUKA</name>
<accession>A0A5J4X5T8</accession>
<feature type="compositionally biased region" description="Basic and acidic residues" evidence="1">
    <location>
        <begin position="1266"/>
        <end position="1277"/>
    </location>
</feature>
<dbReference type="InterPro" id="IPR027080">
    <property type="entry name" value="Unc-13"/>
</dbReference>
<dbReference type="PANTHER" id="PTHR10480:SF12">
    <property type="entry name" value="UNC-13, ISOFORM E"/>
    <property type="match status" value="1"/>
</dbReference>
<feature type="compositionally biased region" description="Low complexity" evidence="1">
    <location>
        <begin position="1380"/>
        <end position="1405"/>
    </location>
</feature>
<feature type="chain" id="PRO_5023857226" description="Right handed beta helix domain-containing protein" evidence="3">
    <location>
        <begin position="17"/>
        <end position="1437"/>
    </location>
</feature>
<organism evidence="4 5">
    <name type="scientific">Streblomastix strix</name>
    <dbReference type="NCBI Taxonomy" id="222440"/>
    <lineage>
        <taxon>Eukaryota</taxon>
        <taxon>Metamonada</taxon>
        <taxon>Preaxostyla</taxon>
        <taxon>Oxymonadida</taxon>
        <taxon>Streblomastigidae</taxon>
        <taxon>Streblomastix</taxon>
    </lineage>
</organism>
<dbReference type="GO" id="GO:0019992">
    <property type="term" value="F:diacylglycerol binding"/>
    <property type="evidence" value="ECO:0007669"/>
    <property type="project" value="InterPro"/>
</dbReference>
<keyword evidence="2" id="KW-0812">Transmembrane</keyword>
<feature type="compositionally biased region" description="Basic and acidic residues" evidence="1">
    <location>
        <begin position="1314"/>
        <end position="1334"/>
    </location>
</feature>
<evidence type="ECO:0008006" key="6">
    <source>
        <dbReference type="Google" id="ProtNLM"/>
    </source>
</evidence>
<feature type="region of interest" description="Disordered" evidence="1">
    <location>
        <begin position="984"/>
        <end position="1437"/>
    </location>
</feature>
<sequence>MKFLLVCAVFVLGVLGSEERLFVSTTEQEDRASQKNVGTRADIFVSASGSASGTGLKESPLPSLDAATLYLKVNASEFGSNVRIILDSSLALSVVQFTDLKSVDGGKNVNIIGTNFNLNEQSLSGEETIYISGSNLTINNVNLIVAITHDAVTIREHLGSILKLDSVNVVGNAQAVNGRGAIIRVEGAELIINNCAISELIFFEVGSILVQGGSNLDIQKSNFINLLTNVSRDKGIITHEKNAVDDDKLQYAYGAAGITGEDVTGKITISQSVFNNCTGIGPFAFAGACEFKGSGRGEKYEIKGGNVNIIDCSFEQNKGRLAGAIHLEGYYSDQFLITNSVFKNNKGDLDANQTENREQRPLGLTTAADVVITHGRTQLKETGIELVRILNVSVTNFIGVETYDVVGQSVDVEWKSRKDGLQLIIPNNAIIFVNNIKGEDTKDSNCGTEEHPTKTLQYGHELVTYALIDTTKQIGYVRIAASTNNYIADRIRISGINVEYIGEYELSGGKGTRVKGQQQIIDGVQGMFEVSNGGSTWINRMIVELYYNLSRSFLYVEGQRSFGTAQDIIIIPAQDNKDSIPYKYTKGIFVARGPCSGIEIGWVEAQGIQFNKAGFIEVLYDIGSTIIHDSVFEDITSIDGEGGVLKANVDSNSVIIIDDVRFIGIQDQVYEEADVCNVGGSAVYVNGGQEIQISDSFFTGNKGTGIHIGNSHVTFTSTEFKNNGAGLIGQFWRKSNIVCDNSGSISIEYPDSFLDWEDGEGGKGSIGPWIWGVDDAIIGGCKVEWRQEQSQSVTVTTGLVVPVIGNVTSKWGDKLLNIVIQGSHLLPCSILELVLVQREEKEDAEVGDEIWYTEKETISYGELGLQGKYTTIWVNDSYIELQIKQDDLPKGYKKNIYALHFKYGEKILEQEQEESVIESNAELIYTRKSRTRGVVVYPIGYEFGKGKGMRSWLIALTVLLPIIVIALAIIGFIAIYILFRSKPSSGKKKESNSGRRDREVEQQMKEKDETEESVQERQIRSGVQGRQHSGESGVLEEKDSSEWQDESENEAISGLATRDVVPSGQIGTRDDSGTGSGTVTDSSRNSSGNRNVAKSGSNKGDYIEGGTTPGDSQVKSSTKQSQSSKGSKSKGSKREKQRKDKESDSDSDSESQSSSTSSDKGSDSETTSKSSDKSESSSSSPSSSSKSSPSKTNSDSDSDESSDESDSSSSSSSSQSSSDSDQKRKKSKNSKSNKSKNSKSSKTSKGSKDQKGRTTSKTSKQSTSREVSKGADSDKSNSTKKTKSSYSPYDPAKDDSANDEDEPFSQSDMRMTASKREQQALKEKKEREKQERLKKGIPPEPDSEDSSSDSISDAPNSPKKDPKKNSKKSKKEKDDEEGSNSEGSSKGSSSSESGSVQSSRASSASKKSKKSSKGKSKGSNSRNSKSGSSRQRSKSKD</sequence>
<evidence type="ECO:0000256" key="2">
    <source>
        <dbReference type="SAM" id="Phobius"/>
    </source>
</evidence>
<dbReference type="EMBL" id="SNRW01000300">
    <property type="protein sequence ID" value="KAA6401995.1"/>
    <property type="molecule type" value="Genomic_DNA"/>
</dbReference>
<feature type="compositionally biased region" description="Basic residues" evidence="1">
    <location>
        <begin position="1223"/>
        <end position="1239"/>
    </location>
</feature>
<feature type="compositionally biased region" description="Low complexity" evidence="1">
    <location>
        <begin position="1255"/>
        <end position="1264"/>
    </location>
</feature>
<dbReference type="Proteomes" id="UP000324800">
    <property type="component" value="Unassembled WGS sequence"/>
</dbReference>
<dbReference type="GO" id="GO:0005886">
    <property type="term" value="C:plasma membrane"/>
    <property type="evidence" value="ECO:0007669"/>
    <property type="project" value="TreeGrafter"/>
</dbReference>
<feature type="compositionally biased region" description="Low complexity" evidence="1">
    <location>
        <begin position="1417"/>
        <end position="1430"/>
    </location>
</feature>
<feature type="compositionally biased region" description="Basic and acidic residues" evidence="1">
    <location>
        <begin position="987"/>
        <end position="1019"/>
    </location>
</feature>
<reference evidence="4 5" key="1">
    <citation type="submission" date="2019-03" db="EMBL/GenBank/DDBJ databases">
        <title>Single cell metagenomics reveals metabolic interactions within the superorganism composed of flagellate Streblomastix strix and complex community of Bacteroidetes bacteria on its surface.</title>
        <authorList>
            <person name="Treitli S.C."/>
            <person name="Kolisko M."/>
            <person name="Husnik F."/>
            <person name="Keeling P."/>
            <person name="Hampl V."/>
        </authorList>
    </citation>
    <scope>NUCLEOTIDE SEQUENCE [LARGE SCALE GENOMIC DNA]</scope>
    <source>
        <strain evidence="4">ST1C</strain>
    </source>
</reference>
<feature type="compositionally biased region" description="Low complexity" evidence="1">
    <location>
        <begin position="1112"/>
        <end position="1126"/>
    </location>
</feature>
<feature type="compositionally biased region" description="Low complexity" evidence="1">
    <location>
        <begin position="1150"/>
        <end position="1169"/>
    </location>
</feature>
<feature type="compositionally biased region" description="Polar residues" evidence="1">
    <location>
        <begin position="1085"/>
        <end position="1098"/>
    </location>
</feature>
<evidence type="ECO:0000256" key="1">
    <source>
        <dbReference type="SAM" id="MobiDB-lite"/>
    </source>
</evidence>
<keyword evidence="2" id="KW-0472">Membrane</keyword>
<dbReference type="GO" id="GO:0005516">
    <property type="term" value="F:calmodulin binding"/>
    <property type="evidence" value="ECO:0007669"/>
    <property type="project" value="TreeGrafter"/>
</dbReference>
<feature type="compositionally biased region" description="Low complexity" evidence="1">
    <location>
        <begin position="1207"/>
        <end position="1219"/>
    </location>
</feature>
<dbReference type="InterPro" id="IPR011050">
    <property type="entry name" value="Pectin_lyase_fold/virulence"/>
</dbReference>
<keyword evidence="3" id="KW-0732">Signal</keyword>
<dbReference type="GO" id="GO:0061789">
    <property type="term" value="P:dense core granule priming"/>
    <property type="evidence" value="ECO:0007669"/>
    <property type="project" value="TreeGrafter"/>
</dbReference>
<keyword evidence="2" id="KW-1133">Transmembrane helix</keyword>
<feature type="signal peptide" evidence="3">
    <location>
        <begin position="1"/>
        <end position="16"/>
    </location>
</feature>
<feature type="transmembrane region" description="Helical" evidence="2">
    <location>
        <begin position="952"/>
        <end position="979"/>
    </location>
</feature>
<feature type="compositionally biased region" description="Acidic residues" evidence="1">
    <location>
        <begin position="1196"/>
        <end position="1206"/>
    </location>
</feature>
<proteinExistence type="predicted"/>
<dbReference type="GO" id="GO:0017075">
    <property type="term" value="F:syntaxin-1 binding"/>
    <property type="evidence" value="ECO:0007669"/>
    <property type="project" value="TreeGrafter"/>
</dbReference>
<feature type="compositionally biased region" description="Low complexity" evidence="1">
    <location>
        <begin position="1176"/>
        <end position="1195"/>
    </location>
</feature>
<feature type="compositionally biased region" description="Basic and acidic residues" evidence="1">
    <location>
        <begin position="1132"/>
        <end position="1144"/>
    </location>
</feature>
<comment type="caution">
    <text evidence="4">The sequence shown here is derived from an EMBL/GenBank/DDBJ whole genome shotgun (WGS) entry which is preliminary data.</text>
</comment>
<evidence type="ECO:0000256" key="3">
    <source>
        <dbReference type="SAM" id="SignalP"/>
    </source>
</evidence>
<gene>
    <name evidence="4" type="ORF">EZS28_002476</name>
</gene>
<dbReference type="SUPFAM" id="SSF51126">
    <property type="entry name" value="Pectin lyase-like"/>
    <property type="match status" value="2"/>
</dbReference>
<evidence type="ECO:0000313" key="5">
    <source>
        <dbReference type="Proteomes" id="UP000324800"/>
    </source>
</evidence>
<dbReference type="PANTHER" id="PTHR10480">
    <property type="entry name" value="PROTEIN UNC-13 HOMOLOG"/>
    <property type="match status" value="1"/>
</dbReference>
<protein>
    <recommendedName>
        <fullName evidence="6">Right handed beta helix domain-containing protein</fullName>
    </recommendedName>
</protein>